<feature type="compositionally biased region" description="Basic and acidic residues" evidence="1">
    <location>
        <begin position="188"/>
        <end position="205"/>
    </location>
</feature>
<feature type="region of interest" description="Disordered" evidence="1">
    <location>
        <begin position="1"/>
        <end position="155"/>
    </location>
</feature>
<feature type="region of interest" description="Disordered" evidence="1">
    <location>
        <begin position="1233"/>
        <end position="1263"/>
    </location>
</feature>
<feature type="domain" description="AAA+ ATPase" evidence="2">
    <location>
        <begin position="644"/>
        <end position="862"/>
    </location>
</feature>
<feature type="compositionally biased region" description="Polar residues" evidence="1">
    <location>
        <begin position="1253"/>
        <end position="1263"/>
    </location>
</feature>
<evidence type="ECO:0000313" key="3">
    <source>
        <dbReference type="EMBL" id="KAF2111456.1"/>
    </source>
</evidence>
<feature type="compositionally biased region" description="Basic and acidic residues" evidence="1">
    <location>
        <begin position="760"/>
        <end position="774"/>
    </location>
</feature>
<accession>A0A6A5YX00</accession>
<dbReference type="SMART" id="SM00382">
    <property type="entry name" value="AAA"/>
    <property type="match status" value="1"/>
</dbReference>
<feature type="region of interest" description="Disordered" evidence="1">
    <location>
        <begin position="305"/>
        <end position="379"/>
    </location>
</feature>
<feature type="compositionally biased region" description="Acidic residues" evidence="1">
    <location>
        <begin position="600"/>
        <end position="613"/>
    </location>
</feature>
<keyword evidence="4" id="KW-1185">Reference proteome</keyword>
<dbReference type="EMBL" id="ML977334">
    <property type="protein sequence ID" value="KAF2111456.1"/>
    <property type="molecule type" value="Genomic_DNA"/>
</dbReference>
<dbReference type="GO" id="GO:0005634">
    <property type="term" value="C:nucleus"/>
    <property type="evidence" value="ECO:0007669"/>
    <property type="project" value="TreeGrafter"/>
</dbReference>
<feature type="region of interest" description="Disordered" evidence="1">
    <location>
        <begin position="744"/>
        <end position="784"/>
    </location>
</feature>
<dbReference type="GO" id="GO:0005524">
    <property type="term" value="F:ATP binding"/>
    <property type="evidence" value="ECO:0007669"/>
    <property type="project" value="InterPro"/>
</dbReference>
<proteinExistence type="predicted"/>
<protein>
    <recommendedName>
        <fullName evidence="2">AAA+ ATPase domain-containing protein</fullName>
    </recommendedName>
</protein>
<gene>
    <name evidence="3" type="ORF">BDV96DRAFT_582182</name>
</gene>
<dbReference type="GO" id="GO:0003677">
    <property type="term" value="F:DNA binding"/>
    <property type="evidence" value="ECO:0007669"/>
    <property type="project" value="TreeGrafter"/>
</dbReference>
<dbReference type="PANTHER" id="PTHR23389">
    <property type="entry name" value="CHROMOSOME TRANSMISSION FIDELITY FACTOR 18"/>
    <property type="match status" value="1"/>
</dbReference>
<dbReference type="AlphaFoldDB" id="A0A6A5YX00"/>
<feature type="compositionally biased region" description="Basic and acidic residues" evidence="1">
    <location>
        <begin position="110"/>
        <end position="121"/>
    </location>
</feature>
<feature type="compositionally biased region" description="Polar residues" evidence="1">
    <location>
        <begin position="27"/>
        <end position="42"/>
    </location>
</feature>
<dbReference type="PANTHER" id="PTHR23389:SF21">
    <property type="entry name" value="ATPASE FAMILY AAA DOMAIN-CONTAINING PROTEIN 5"/>
    <property type="match status" value="1"/>
</dbReference>
<dbReference type="Gene3D" id="3.40.50.300">
    <property type="entry name" value="P-loop containing nucleotide triphosphate hydrolases"/>
    <property type="match status" value="1"/>
</dbReference>
<feature type="region of interest" description="Disordered" evidence="1">
    <location>
        <begin position="573"/>
        <end position="613"/>
    </location>
</feature>
<dbReference type="Proteomes" id="UP000799770">
    <property type="component" value="Unassembled WGS sequence"/>
</dbReference>
<evidence type="ECO:0000256" key="1">
    <source>
        <dbReference type="SAM" id="MobiDB-lite"/>
    </source>
</evidence>
<reference evidence="3" key="1">
    <citation type="journal article" date="2020" name="Stud. Mycol.">
        <title>101 Dothideomycetes genomes: a test case for predicting lifestyles and emergence of pathogens.</title>
        <authorList>
            <person name="Haridas S."/>
            <person name="Albert R."/>
            <person name="Binder M."/>
            <person name="Bloem J."/>
            <person name="Labutti K."/>
            <person name="Salamov A."/>
            <person name="Andreopoulos B."/>
            <person name="Baker S."/>
            <person name="Barry K."/>
            <person name="Bills G."/>
            <person name="Bluhm B."/>
            <person name="Cannon C."/>
            <person name="Castanera R."/>
            <person name="Culley D."/>
            <person name="Daum C."/>
            <person name="Ezra D."/>
            <person name="Gonzalez J."/>
            <person name="Henrissat B."/>
            <person name="Kuo A."/>
            <person name="Liang C."/>
            <person name="Lipzen A."/>
            <person name="Lutzoni F."/>
            <person name="Magnuson J."/>
            <person name="Mondo S."/>
            <person name="Nolan M."/>
            <person name="Ohm R."/>
            <person name="Pangilinan J."/>
            <person name="Park H.-J."/>
            <person name="Ramirez L."/>
            <person name="Alfaro M."/>
            <person name="Sun H."/>
            <person name="Tritt A."/>
            <person name="Yoshinaga Y."/>
            <person name="Zwiers L.-H."/>
            <person name="Turgeon B."/>
            <person name="Goodwin S."/>
            <person name="Spatafora J."/>
            <person name="Crous P."/>
            <person name="Grigoriev I."/>
        </authorList>
    </citation>
    <scope>NUCLEOTIDE SEQUENCE</scope>
    <source>
        <strain evidence="3">CBS 627.86</strain>
    </source>
</reference>
<dbReference type="InterPro" id="IPR027417">
    <property type="entry name" value="P-loop_NTPase"/>
</dbReference>
<feature type="region of interest" description="Disordered" evidence="1">
    <location>
        <begin position="171"/>
        <end position="267"/>
    </location>
</feature>
<sequence length="1263" mass="138853">MALAAVRPAMTLEESKSKSLHPFFVKPQSTQAPERGSTTIGTTVRDENDDPDFEDPDSGAQKGKGRKKRSRKSDEPKQKKAVSTKKGQTQLDGFTKHTNALAADTSTGEALHREVESHEAPNLDEDPNEGRRKRRRTASPTPVVISSDAVEPSEGKVAMDWHEQLAIEAVKAAPEVRPSSSPKTPVAAEKESANLHKNILTDKDNIPPVDRPNDTLQDAPEKITPKTKTIKVSKNGKLLSSPPAKSGPVTTASPRKKRGRPPKQKPVLTVTVIKYGSDVEHRRILGQKIHDILEGRKQAAVLPLTPKKAAPKPTGPPKATHPFFLGKPAPPKDEPAASIAVANKPAPRTPRKSVVTPGKLRAESRSHHSPRPFPAFGPIAGDSTIAKYPGMTEAPWPTKETAHVRDLSQHYSGEYCPPGPDCVRRNKKLKSNVVHIPETENLLVICAQEVNATLLDHRRASNNHDRYFEAFRAPSRLLTTGAEIRDRVRKEVKAPLGFQEGQDMNQLGVHPVLESLYKDIEETLTPFDRGVCEKQSWVQKYAPSSASHVLQRGKDANVLRDWLLGLTVMSVNSGQSRSKPTSASDAKKPAKKRRKKTEDDFIVSDGDDSEDEEMVKVSEGEEHGYGTALDGQQKSLKRPKACRNKNVVVVSGPPGCGKSATVYAVAKELGFEVFEINSGSRRSGKDIQDKVGDMTANHLVNHKRDKSTIEQKPIAVDDTDSEKMSEAFNKDLASGRQGTMTSFFKSKPQAKSKPAVKLEAQPKESTTRPTKEAPKSQATLPGAQARQSQKQSLILFEEADVLFEEDQQFWSQVTKLASQSKRPIVITCNDERRIPTYDLPLGAILRLGPPAVDLATDYLLLVAAKEGHILQRKAVSDLYQSKGCDLRASIAELNLWCQMSVGDRKGGLEWIYQRWPPGKDVDKSGRTLRVASEGTYQSGMGFLSYDVANGQHGVAFDREEELLKEAWREWGLSPSGQDRDLQQSATSAPAAHLSTLEDLERMADAASAADIYCRIGLPTYEHHIQEPTDPSLPRMSDKERLNYIEGAPLLQVDHHSDFSCFDTSLAIQSQLAIKRVFGRNQVAEAAQLPPSRGTDLAEDIIQHVGDAHKKHSLSWVDFSEAFDILASPPAATLALSTPYQLTASSFDRTFRIVVEDLASYVRSIVAHELRLDAQRVRLSSLLSEGGTGKRGRSTRASRVALEGGRRETKRREHWFDKDLNRVLVMNTAGKGWSGLGARGDETEASSRTEESLPGTQVELTSSQ</sequence>
<feature type="compositionally biased region" description="Basic residues" evidence="1">
    <location>
        <begin position="254"/>
        <end position="263"/>
    </location>
</feature>
<name>A0A6A5YX00_9PLEO</name>
<dbReference type="SUPFAM" id="SSF52540">
    <property type="entry name" value="P-loop containing nucleoside triphosphate hydrolases"/>
    <property type="match status" value="1"/>
</dbReference>
<dbReference type="Pfam" id="PF00004">
    <property type="entry name" value="AAA"/>
    <property type="match status" value="1"/>
</dbReference>
<dbReference type="GO" id="GO:0016887">
    <property type="term" value="F:ATP hydrolysis activity"/>
    <property type="evidence" value="ECO:0007669"/>
    <property type="project" value="InterPro"/>
</dbReference>
<organism evidence="3 4">
    <name type="scientific">Lophiotrema nucula</name>
    <dbReference type="NCBI Taxonomy" id="690887"/>
    <lineage>
        <taxon>Eukaryota</taxon>
        <taxon>Fungi</taxon>
        <taxon>Dikarya</taxon>
        <taxon>Ascomycota</taxon>
        <taxon>Pezizomycotina</taxon>
        <taxon>Dothideomycetes</taxon>
        <taxon>Pleosporomycetidae</taxon>
        <taxon>Pleosporales</taxon>
        <taxon>Lophiotremataceae</taxon>
        <taxon>Lophiotrema</taxon>
    </lineage>
</organism>
<feature type="compositionally biased region" description="Polar residues" evidence="1">
    <location>
        <begin position="85"/>
        <end position="108"/>
    </location>
</feature>
<evidence type="ECO:0000259" key="2">
    <source>
        <dbReference type="SMART" id="SM00382"/>
    </source>
</evidence>
<feature type="compositionally biased region" description="Acidic residues" evidence="1">
    <location>
        <begin position="47"/>
        <end position="57"/>
    </location>
</feature>
<evidence type="ECO:0000313" key="4">
    <source>
        <dbReference type="Proteomes" id="UP000799770"/>
    </source>
</evidence>
<dbReference type="OrthoDB" id="9996895at2759"/>
<feature type="compositionally biased region" description="Low complexity" evidence="1">
    <location>
        <begin position="305"/>
        <end position="322"/>
    </location>
</feature>
<dbReference type="InterPro" id="IPR003959">
    <property type="entry name" value="ATPase_AAA_core"/>
</dbReference>
<dbReference type="InterPro" id="IPR003593">
    <property type="entry name" value="AAA+_ATPase"/>
</dbReference>
<feature type="compositionally biased region" description="Basic and acidic residues" evidence="1">
    <location>
        <begin position="1238"/>
        <end position="1250"/>
    </location>
</feature>